<comment type="caution">
    <text evidence="1">The sequence shown here is derived from an EMBL/GenBank/DDBJ whole genome shotgun (WGS) entry which is preliminary data.</text>
</comment>
<keyword evidence="2" id="KW-1185">Reference proteome</keyword>
<gene>
    <name evidence="1" type="ORF">CS063_06735</name>
</gene>
<organism evidence="1 2">
    <name type="scientific">Sporanaerobium hydrogeniformans</name>
    <dbReference type="NCBI Taxonomy" id="3072179"/>
    <lineage>
        <taxon>Bacteria</taxon>
        <taxon>Bacillati</taxon>
        <taxon>Bacillota</taxon>
        <taxon>Clostridia</taxon>
        <taxon>Lachnospirales</taxon>
        <taxon>Lachnospiraceae</taxon>
        <taxon>Sporanaerobium</taxon>
    </lineage>
</organism>
<reference evidence="1" key="1">
    <citation type="submission" date="2017-10" db="EMBL/GenBank/DDBJ databases">
        <title>Genome sequence of cellulolytic Lachnospiraceae bacterium XHS1971 isolated from hotspring sediment.</title>
        <authorList>
            <person name="Vasudevan G."/>
            <person name="Joshi A.J."/>
            <person name="Hivarkar S."/>
            <person name="Lanjekar V.B."/>
            <person name="Dhakephalkar P.K."/>
            <person name="Dagar S."/>
        </authorList>
    </citation>
    <scope>NUCLEOTIDE SEQUENCE</scope>
    <source>
        <strain evidence="1">XHS1971</strain>
    </source>
</reference>
<protein>
    <submittedName>
        <fullName evidence="1">Uncharacterized protein</fullName>
    </submittedName>
</protein>
<accession>A0AC61DCV6</accession>
<proteinExistence type="predicted"/>
<evidence type="ECO:0000313" key="2">
    <source>
        <dbReference type="Proteomes" id="UP000224460"/>
    </source>
</evidence>
<name>A0AC61DCV6_9FIRM</name>
<dbReference type="EMBL" id="PEDL01000005">
    <property type="protein sequence ID" value="PHV71026.1"/>
    <property type="molecule type" value="Genomic_DNA"/>
</dbReference>
<dbReference type="Proteomes" id="UP000224460">
    <property type="component" value="Unassembled WGS sequence"/>
</dbReference>
<sequence>METYFEKQTQALYTEAIELLKETEKEIPEDFRKAFFKLIDQVNMSLMEEKNDFYSYFLIQMDREIRLDLEYYTGVNFKGAHYVIYFNPLLFLNLTLEQMKSSIKHEIHHILSLHLVRAKELKEKYSSLAIDRAMDIVVNQYLKDLPPYATTLEQINVKYDLKLKPYEPFEYYVEKLQIEIDLSEQTEEEDMHAIWEESEVLDEKLLRDFTEKFVEASQKGKVPTYLEGLLNGLKKNKEELPWQLYLKQLMGTVEGHKKKTRMRRSRRQPDRLDLRGELRAHRAEIAVALDISGSMSDEEFKQAIKEVLGIVRSVNYEITVLECDDQIRRIYKVKSEKDLKERNPIRGGTKFTPVFDYANQHKINVLIYFTDGKGEEKLEIVPRGYRVLWIISGRGDKLSLKEPYGKVKKLSQIAVKEVYLDMNDVRADGYSMNNQAPGIL</sequence>
<evidence type="ECO:0000313" key="1">
    <source>
        <dbReference type="EMBL" id="PHV71026.1"/>
    </source>
</evidence>